<sequence>LYTNFQVFILLWMWYCLLAAVSTLSCISWLFFSMPFKHRKKFIARRLELADIDFKKKDFSAELDEFVREYIKLDGVFVLKMLTTHAGMLMCTDVVDNMWDSFLREQGKHEDGKERTPSVTPGAGFEFVGGRRKMSVLVPLVSCEDHHEYLRPPSTYK</sequence>
<accession>A0A915C4H2</accession>
<dbReference type="GO" id="GO:0034220">
    <property type="term" value="P:monoatomic ion transmembrane transport"/>
    <property type="evidence" value="ECO:0007669"/>
    <property type="project" value="UniProtKB-KW"/>
</dbReference>
<evidence type="ECO:0000256" key="1">
    <source>
        <dbReference type="ARBA" id="ARBA00004610"/>
    </source>
</evidence>
<evidence type="ECO:0000256" key="12">
    <source>
        <dbReference type="RuleBase" id="RU010713"/>
    </source>
</evidence>
<evidence type="ECO:0000313" key="14">
    <source>
        <dbReference type="WBParaSite" id="PgR084X_g021_t01"/>
    </source>
</evidence>
<dbReference type="InterPro" id="IPR000990">
    <property type="entry name" value="Innexin"/>
</dbReference>
<comment type="subcellular location">
    <subcellularLocation>
        <location evidence="1">Cell junction</location>
        <location evidence="1">Gap junction</location>
    </subcellularLocation>
    <subcellularLocation>
        <location evidence="2 12">Cell membrane</location>
        <topology evidence="2 12">Multi-pass membrane protein</topology>
    </subcellularLocation>
</comment>
<keyword evidence="3 12" id="KW-0813">Transport</keyword>
<evidence type="ECO:0000256" key="11">
    <source>
        <dbReference type="ARBA" id="ARBA00023303"/>
    </source>
</evidence>
<protein>
    <recommendedName>
        <fullName evidence="12">Innexin</fullName>
    </recommendedName>
</protein>
<keyword evidence="7" id="KW-0965">Cell junction</keyword>
<name>A0A915C4H2_PARUN</name>
<evidence type="ECO:0000256" key="5">
    <source>
        <dbReference type="ARBA" id="ARBA00022692"/>
    </source>
</evidence>
<reference evidence="14" key="1">
    <citation type="submission" date="2022-11" db="UniProtKB">
        <authorList>
            <consortium name="WormBaseParasite"/>
        </authorList>
    </citation>
    <scope>IDENTIFICATION</scope>
</reference>
<evidence type="ECO:0000256" key="6">
    <source>
        <dbReference type="ARBA" id="ARBA00022868"/>
    </source>
</evidence>
<evidence type="ECO:0000256" key="9">
    <source>
        <dbReference type="ARBA" id="ARBA00023065"/>
    </source>
</evidence>
<keyword evidence="11 12" id="KW-0407">Ion channel</keyword>
<evidence type="ECO:0000256" key="2">
    <source>
        <dbReference type="ARBA" id="ARBA00004651"/>
    </source>
</evidence>
<dbReference type="AlphaFoldDB" id="A0A915C4H2"/>
<dbReference type="GO" id="GO:0005886">
    <property type="term" value="C:plasma membrane"/>
    <property type="evidence" value="ECO:0007669"/>
    <property type="project" value="UniProtKB-SubCell"/>
</dbReference>
<feature type="transmembrane region" description="Helical" evidence="12">
    <location>
        <begin position="12"/>
        <end position="32"/>
    </location>
</feature>
<dbReference type="WBParaSite" id="PgR084X_g021_t01">
    <property type="protein sequence ID" value="PgR084X_g021_t01"/>
    <property type="gene ID" value="PgR084X_g021"/>
</dbReference>
<proteinExistence type="inferred from homology"/>
<organism evidence="13 14">
    <name type="scientific">Parascaris univalens</name>
    <name type="common">Nematode worm</name>
    <dbReference type="NCBI Taxonomy" id="6257"/>
    <lineage>
        <taxon>Eukaryota</taxon>
        <taxon>Metazoa</taxon>
        <taxon>Ecdysozoa</taxon>
        <taxon>Nematoda</taxon>
        <taxon>Chromadorea</taxon>
        <taxon>Rhabditida</taxon>
        <taxon>Spirurina</taxon>
        <taxon>Ascaridomorpha</taxon>
        <taxon>Ascaridoidea</taxon>
        <taxon>Ascarididae</taxon>
        <taxon>Parascaris</taxon>
    </lineage>
</organism>
<evidence type="ECO:0000313" key="13">
    <source>
        <dbReference type="Proteomes" id="UP000887569"/>
    </source>
</evidence>
<keyword evidence="6" id="KW-0303">Gap junction</keyword>
<evidence type="ECO:0000256" key="10">
    <source>
        <dbReference type="ARBA" id="ARBA00023136"/>
    </source>
</evidence>
<comment type="caution">
    <text evidence="12">Lacks conserved residue(s) required for the propagation of feature annotation.</text>
</comment>
<keyword evidence="13" id="KW-1185">Reference proteome</keyword>
<gene>
    <name evidence="12" type="primary">inx</name>
</gene>
<evidence type="ECO:0000256" key="8">
    <source>
        <dbReference type="ARBA" id="ARBA00022989"/>
    </source>
</evidence>
<keyword evidence="4" id="KW-1003">Cell membrane</keyword>
<keyword evidence="5 12" id="KW-0812">Transmembrane</keyword>
<keyword evidence="10 12" id="KW-0472">Membrane</keyword>
<dbReference type="GO" id="GO:0005243">
    <property type="term" value="F:gap junction channel activity"/>
    <property type="evidence" value="ECO:0007669"/>
    <property type="project" value="TreeGrafter"/>
</dbReference>
<dbReference type="PANTHER" id="PTHR11893:SF44">
    <property type="entry name" value="INNEXIN"/>
    <property type="match status" value="1"/>
</dbReference>
<dbReference type="Pfam" id="PF00876">
    <property type="entry name" value="Innexin"/>
    <property type="match status" value="1"/>
</dbReference>
<evidence type="ECO:0000256" key="4">
    <source>
        <dbReference type="ARBA" id="ARBA00022475"/>
    </source>
</evidence>
<dbReference type="GO" id="GO:0005921">
    <property type="term" value="C:gap junction"/>
    <property type="evidence" value="ECO:0007669"/>
    <property type="project" value="UniProtKB-SubCell"/>
</dbReference>
<keyword evidence="8 12" id="KW-1133">Transmembrane helix</keyword>
<keyword evidence="9 12" id="KW-0406">Ion transport</keyword>
<evidence type="ECO:0000256" key="3">
    <source>
        <dbReference type="ARBA" id="ARBA00022448"/>
    </source>
</evidence>
<dbReference type="PANTHER" id="PTHR11893">
    <property type="entry name" value="INNEXIN"/>
    <property type="match status" value="1"/>
</dbReference>
<evidence type="ECO:0000256" key="7">
    <source>
        <dbReference type="ARBA" id="ARBA00022949"/>
    </source>
</evidence>
<dbReference type="PROSITE" id="PS51013">
    <property type="entry name" value="PANNEXIN"/>
    <property type="match status" value="1"/>
</dbReference>
<comment type="function">
    <text evidence="12">Structural component of the gap junctions.</text>
</comment>
<dbReference type="Proteomes" id="UP000887569">
    <property type="component" value="Unplaced"/>
</dbReference>
<comment type="similarity">
    <text evidence="12">Belongs to the pannexin family.</text>
</comment>